<feature type="transmembrane region" description="Helical" evidence="9">
    <location>
        <begin position="189"/>
        <end position="213"/>
    </location>
</feature>
<keyword evidence="5" id="KW-0029">Amino-acid transport</keyword>
<name>A0A3B0TA64_9ZZZZ</name>
<dbReference type="Pfam" id="PF02653">
    <property type="entry name" value="BPD_transp_2"/>
    <property type="match status" value="1"/>
</dbReference>
<accession>A0A3B0TA64</accession>
<feature type="transmembrane region" description="Helical" evidence="9">
    <location>
        <begin position="225"/>
        <end position="254"/>
    </location>
</feature>
<evidence type="ECO:0000256" key="1">
    <source>
        <dbReference type="ARBA" id="ARBA00004651"/>
    </source>
</evidence>
<proteinExistence type="inferred from homology"/>
<organism evidence="10">
    <name type="scientific">hydrothermal vent metagenome</name>
    <dbReference type="NCBI Taxonomy" id="652676"/>
    <lineage>
        <taxon>unclassified sequences</taxon>
        <taxon>metagenomes</taxon>
        <taxon>ecological metagenomes</taxon>
    </lineage>
</organism>
<dbReference type="PANTHER" id="PTHR11795">
    <property type="entry name" value="BRANCHED-CHAIN AMINO ACID TRANSPORT SYSTEM PERMEASE PROTEIN LIVH"/>
    <property type="match status" value="1"/>
</dbReference>
<evidence type="ECO:0000256" key="7">
    <source>
        <dbReference type="ARBA" id="ARBA00023136"/>
    </source>
</evidence>
<dbReference type="AlphaFoldDB" id="A0A3B0TA64"/>
<dbReference type="InterPro" id="IPR001851">
    <property type="entry name" value="ABC_transp_permease"/>
</dbReference>
<evidence type="ECO:0000256" key="2">
    <source>
        <dbReference type="ARBA" id="ARBA00022448"/>
    </source>
</evidence>
<keyword evidence="4 9" id="KW-0812">Transmembrane</keyword>
<keyword evidence="6 9" id="KW-1133">Transmembrane helix</keyword>
<dbReference type="EMBL" id="UOEM01000082">
    <property type="protein sequence ID" value="VAW14938.1"/>
    <property type="molecule type" value="Genomic_DNA"/>
</dbReference>
<comment type="subcellular location">
    <subcellularLocation>
        <location evidence="1">Cell membrane</location>
        <topology evidence="1">Multi-pass membrane protein</topology>
    </subcellularLocation>
</comment>
<dbReference type="InterPro" id="IPR052157">
    <property type="entry name" value="BCAA_transport_permease"/>
</dbReference>
<dbReference type="GO" id="GO:0005886">
    <property type="term" value="C:plasma membrane"/>
    <property type="evidence" value="ECO:0007669"/>
    <property type="project" value="UniProtKB-SubCell"/>
</dbReference>
<dbReference type="CDD" id="cd06582">
    <property type="entry name" value="TM_PBP1_LivH_like"/>
    <property type="match status" value="1"/>
</dbReference>
<dbReference type="GO" id="GO:0006865">
    <property type="term" value="P:amino acid transport"/>
    <property type="evidence" value="ECO:0007669"/>
    <property type="project" value="UniProtKB-KW"/>
</dbReference>
<feature type="transmembrane region" description="Helical" evidence="9">
    <location>
        <begin position="6"/>
        <end position="26"/>
    </location>
</feature>
<dbReference type="GO" id="GO:0022857">
    <property type="term" value="F:transmembrane transporter activity"/>
    <property type="evidence" value="ECO:0007669"/>
    <property type="project" value="InterPro"/>
</dbReference>
<evidence type="ECO:0000256" key="6">
    <source>
        <dbReference type="ARBA" id="ARBA00022989"/>
    </source>
</evidence>
<keyword evidence="3" id="KW-1003">Cell membrane</keyword>
<feature type="transmembrane region" description="Helical" evidence="9">
    <location>
        <begin position="266"/>
        <end position="284"/>
    </location>
</feature>
<evidence type="ECO:0000256" key="5">
    <source>
        <dbReference type="ARBA" id="ARBA00022970"/>
    </source>
</evidence>
<comment type="similarity">
    <text evidence="8">Belongs to the binding-protein-dependent transport system permease family. LivHM subfamily.</text>
</comment>
<dbReference type="PANTHER" id="PTHR11795:SF445">
    <property type="entry name" value="AMINO ACID ABC TRANSPORTER PERMEASE PROTEIN"/>
    <property type="match status" value="1"/>
</dbReference>
<evidence type="ECO:0000256" key="3">
    <source>
        <dbReference type="ARBA" id="ARBA00022475"/>
    </source>
</evidence>
<feature type="transmembrane region" description="Helical" evidence="9">
    <location>
        <begin position="90"/>
        <end position="115"/>
    </location>
</feature>
<evidence type="ECO:0000256" key="8">
    <source>
        <dbReference type="ARBA" id="ARBA00037998"/>
    </source>
</evidence>
<feature type="transmembrane region" description="Helical" evidence="9">
    <location>
        <begin position="33"/>
        <end position="52"/>
    </location>
</feature>
<gene>
    <name evidence="10" type="ORF">MNBD_ALPHA09-781</name>
</gene>
<evidence type="ECO:0000256" key="4">
    <source>
        <dbReference type="ARBA" id="ARBA00022692"/>
    </source>
</evidence>
<keyword evidence="7 9" id="KW-0472">Membrane</keyword>
<feature type="transmembrane region" description="Helical" evidence="9">
    <location>
        <begin position="58"/>
        <end position="78"/>
    </location>
</feature>
<reference evidence="10" key="1">
    <citation type="submission" date="2018-06" db="EMBL/GenBank/DDBJ databases">
        <authorList>
            <person name="Zhirakovskaya E."/>
        </authorList>
    </citation>
    <scope>NUCLEOTIDE SEQUENCE</scope>
</reference>
<protein>
    <submittedName>
        <fullName evidence="10">High-affinity branched-chain amino acid transport system permease protein LivH (TC 3.A.1.4.1)</fullName>
    </submittedName>
</protein>
<evidence type="ECO:0000313" key="10">
    <source>
        <dbReference type="EMBL" id="VAW14938.1"/>
    </source>
</evidence>
<feature type="transmembrane region" description="Helical" evidence="9">
    <location>
        <begin position="135"/>
        <end position="159"/>
    </location>
</feature>
<sequence length="287" mass="30362">MLYLELLVQGIVQGSIYALIALGLTLVYGLLRILHVAHAALFTLGGYIGVIVTNATGSLVLAMFLAAVIVGFVGMAVYKIAYEPLLGQPPYIALIASIALFIAAEELFRIIFGPYGLSYATPPLSGQIELFGGFLLKYAELLVIGLSVVMLSGLGWLSLNTRLGVAWRATVTDPDMARAFGINTQNVRYLNFFIGSALAAIAGVLVALLNNLVEPTMGSVPSYKALAIIVLGGLGSIRGTLLASMLLGVIEAFGTIYIGHLMDRDALAFAFLIIVLMVRPQGLLGAK</sequence>
<evidence type="ECO:0000256" key="9">
    <source>
        <dbReference type="SAM" id="Phobius"/>
    </source>
</evidence>
<keyword evidence="2" id="KW-0813">Transport</keyword>